<dbReference type="InterPro" id="IPR046625">
    <property type="entry name" value="DUF6737"/>
</dbReference>
<feature type="transmembrane region" description="Helical" evidence="1">
    <location>
        <begin position="181"/>
        <end position="203"/>
    </location>
</feature>
<dbReference type="Pfam" id="PF20522">
    <property type="entry name" value="DUF6737"/>
    <property type="match status" value="1"/>
</dbReference>
<organism evidence="3 4">
    <name type="scientific">Thlaspi arvense</name>
    <name type="common">Field penny-cress</name>
    <dbReference type="NCBI Taxonomy" id="13288"/>
    <lineage>
        <taxon>Eukaryota</taxon>
        <taxon>Viridiplantae</taxon>
        <taxon>Streptophyta</taxon>
        <taxon>Embryophyta</taxon>
        <taxon>Tracheophyta</taxon>
        <taxon>Spermatophyta</taxon>
        <taxon>Magnoliopsida</taxon>
        <taxon>eudicotyledons</taxon>
        <taxon>Gunneridae</taxon>
        <taxon>Pentapetalae</taxon>
        <taxon>rosids</taxon>
        <taxon>malvids</taxon>
        <taxon>Brassicales</taxon>
        <taxon>Brassicaceae</taxon>
        <taxon>Thlaspideae</taxon>
        <taxon>Thlaspi</taxon>
    </lineage>
</organism>
<keyword evidence="1" id="KW-0812">Transmembrane</keyword>
<evidence type="ECO:0000256" key="1">
    <source>
        <dbReference type="SAM" id="Phobius"/>
    </source>
</evidence>
<keyword evidence="1" id="KW-0472">Membrane</keyword>
<feature type="domain" description="DUF6737" evidence="2">
    <location>
        <begin position="153"/>
        <end position="208"/>
    </location>
</feature>
<keyword evidence="1" id="KW-1133">Transmembrane helix</keyword>
<dbReference type="AlphaFoldDB" id="A0AAU9SSC7"/>
<dbReference type="EMBL" id="OU466862">
    <property type="protein sequence ID" value="CAH2071912.1"/>
    <property type="molecule type" value="Genomic_DNA"/>
</dbReference>
<dbReference type="PANTHER" id="PTHR36046:SF1">
    <property type="entry name" value="DUF6737 DOMAIN-CONTAINING PROTEIN"/>
    <property type="match status" value="1"/>
</dbReference>
<gene>
    <name evidence="3" type="ORF">TAV2_LOCUS19168</name>
</gene>
<name>A0AAU9SSC7_THLAR</name>
<evidence type="ECO:0000313" key="3">
    <source>
        <dbReference type="EMBL" id="CAH2071912.1"/>
    </source>
</evidence>
<dbReference type="PANTHER" id="PTHR36046">
    <property type="entry name" value="PROTEIN, PUTATIVE-RELATED"/>
    <property type="match status" value="1"/>
</dbReference>
<reference evidence="3 4" key="1">
    <citation type="submission" date="2022-03" db="EMBL/GenBank/DDBJ databases">
        <authorList>
            <person name="Nunn A."/>
            <person name="Chopra R."/>
            <person name="Nunn A."/>
            <person name="Contreras Garrido A."/>
        </authorList>
    </citation>
    <scope>NUCLEOTIDE SEQUENCE [LARGE SCALE GENOMIC DNA]</scope>
</reference>
<keyword evidence="4" id="KW-1185">Reference proteome</keyword>
<protein>
    <recommendedName>
        <fullName evidence="2">DUF6737 domain-containing protein</fullName>
    </recommendedName>
</protein>
<evidence type="ECO:0000259" key="2">
    <source>
        <dbReference type="Pfam" id="PF20522"/>
    </source>
</evidence>
<sequence length="235" mass="26584">MVEAHVAMVLKAIGEISSVDLGVTWRSDLSSRKVDKVDWKVGPDTISSRYLDRRVRNPSHVPASLAFSLFTRMGSLSISTVSLSPFLPQTQTRTRVFSTRTNLRSFNLKPKRVCTKLRGLGGNQKDSRRFVDENGAVDDMEGYLDHLSLEYDSVWDTKPSWCQPWTIMLTGLSIVACSWTILHSVLVSSLAVGLIGAWWYIFLYSYPKSYSEMIAERRKRVADGYEDIYGKNKSS</sequence>
<dbReference type="GO" id="GO:0009507">
    <property type="term" value="C:chloroplast"/>
    <property type="evidence" value="ECO:0007669"/>
    <property type="project" value="TreeGrafter"/>
</dbReference>
<accession>A0AAU9SSC7</accession>
<proteinExistence type="predicted"/>
<dbReference type="Proteomes" id="UP000836841">
    <property type="component" value="Chromosome 6"/>
</dbReference>
<evidence type="ECO:0000313" key="4">
    <source>
        <dbReference type="Proteomes" id="UP000836841"/>
    </source>
</evidence>